<keyword evidence="2 6" id="KW-0812">Transmembrane</keyword>
<dbReference type="GO" id="GO:0008360">
    <property type="term" value="P:regulation of cell shape"/>
    <property type="evidence" value="ECO:0007669"/>
    <property type="project" value="UniProtKB-KW"/>
</dbReference>
<keyword evidence="5 6" id="KW-0472">Membrane</keyword>
<keyword evidence="8" id="KW-1185">Reference proteome</keyword>
<gene>
    <name evidence="7" type="ORF">SAMN02745199_1567</name>
</gene>
<feature type="transmembrane region" description="Helical" evidence="6">
    <location>
        <begin position="12"/>
        <end position="32"/>
    </location>
</feature>
<dbReference type="Pfam" id="PF01098">
    <property type="entry name" value="FTSW_RODA_SPOVE"/>
    <property type="match status" value="1"/>
</dbReference>
<dbReference type="GO" id="GO:0005886">
    <property type="term" value="C:plasma membrane"/>
    <property type="evidence" value="ECO:0007669"/>
    <property type="project" value="TreeGrafter"/>
</dbReference>
<dbReference type="Proteomes" id="UP000242592">
    <property type="component" value="Unassembled WGS sequence"/>
</dbReference>
<feature type="transmembrane region" description="Helical" evidence="6">
    <location>
        <begin position="151"/>
        <end position="167"/>
    </location>
</feature>
<comment type="subcellular location">
    <subcellularLocation>
        <location evidence="1">Membrane</location>
        <topology evidence="1">Multi-pass membrane protein</topology>
    </subcellularLocation>
</comment>
<dbReference type="AlphaFoldDB" id="A0A1M5U0Q7"/>
<evidence type="ECO:0000256" key="6">
    <source>
        <dbReference type="SAM" id="Phobius"/>
    </source>
</evidence>
<dbReference type="InterPro" id="IPR018365">
    <property type="entry name" value="Cell_cycle_FtsW-rel_CS"/>
</dbReference>
<sequence length="361" mass="40716">MKFTENKRFDFLLVFSVIFLMIFGLLNLYSVLRPTNNLALFYKQVLWDIFGVFVIFLVYFIKESFIKKIILPLYLISIILLVGVLVFGTRVGGSIRWYRFAGVSFQPSELSKLSLIMILAYILTHKSLKNFLISIVLLVIPVMLILKEPDLGVSVLHVFIWSIMLLFSGVSFKIIATVFGSMIGAVPILYFFFLEDYQKSRILSFLNPEKYFQSASYNVIMAKNTVGSGGIFGRGYLVSPSVNGAFVPKFETDFIFSAIAEQFGFIGSLIVLVGFGVIIFKVLKDIKDYKNSFWKLVSIGIISTFMFHVFENIGMNIGIMPVTGIPLPFLSYGGTSTFIFCFMIGLLLKAHALGTKTRKVI</sequence>
<dbReference type="GO" id="GO:0015648">
    <property type="term" value="F:lipid-linked peptidoglycan transporter activity"/>
    <property type="evidence" value="ECO:0007669"/>
    <property type="project" value="TreeGrafter"/>
</dbReference>
<keyword evidence="3" id="KW-0133">Cell shape</keyword>
<dbReference type="EMBL" id="FQXN01000007">
    <property type="protein sequence ID" value="SHH56440.1"/>
    <property type="molecule type" value="Genomic_DNA"/>
</dbReference>
<evidence type="ECO:0000256" key="3">
    <source>
        <dbReference type="ARBA" id="ARBA00022960"/>
    </source>
</evidence>
<protein>
    <submittedName>
        <fullName evidence="7">Rod shape determining protein RodA</fullName>
    </submittedName>
</protein>
<feature type="transmembrane region" description="Helical" evidence="6">
    <location>
        <begin position="292"/>
        <end position="310"/>
    </location>
</feature>
<evidence type="ECO:0000256" key="4">
    <source>
        <dbReference type="ARBA" id="ARBA00022989"/>
    </source>
</evidence>
<dbReference type="STRING" id="1123380.SAMN02745199_1567"/>
<organism evidence="7 8">
    <name type="scientific">Thermosipho atlanticus DSM 15807</name>
    <dbReference type="NCBI Taxonomy" id="1123380"/>
    <lineage>
        <taxon>Bacteria</taxon>
        <taxon>Thermotogati</taxon>
        <taxon>Thermotogota</taxon>
        <taxon>Thermotogae</taxon>
        <taxon>Thermotogales</taxon>
        <taxon>Fervidobacteriaceae</taxon>
        <taxon>Thermosipho</taxon>
    </lineage>
</organism>
<dbReference type="PANTHER" id="PTHR30474:SF1">
    <property type="entry name" value="PEPTIDOGLYCAN GLYCOSYLTRANSFERASE MRDB"/>
    <property type="match status" value="1"/>
</dbReference>
<evidence type="ECO:0000256" key="1">
    <source>
        <dbReference type="ARBA" id="ARBA00004141"/>
    </source>
</evidence>
<dbReference type="PANTHER" id="PTHR30474">
    <property type="entry name" value="CELL CYCLE PROTEIN"/>
    <property type="match status" value="1"/>
</dbReference>
<proteinExistence type="predicted"/>
<feature type="transmembrane region" description="Helical" evidence="6">
    <location>
        <begin position="128"/>
        <end position="145"/>
    </location>
</feature>
<reference evidence="8" key="1">
    <citation type="submission" date="2016-11" db="EMBL/GenBank/DDBJ databases">
        <authorList>
            <person name="Varghese N."/>
            <person name="Submissions S."/>
        </authorList>
    </citation>
    <scope>NUCLEOTIDE SEQUENCE [LARGE SCALE GENOMIC DNA]</scope>
    <source>
        <strain evidence="8">DSM 15807</strain>
    </source>
</reference>
<dbReference type="InterPro" id="IPR001182">
    <property type="entry name" value="FtsW/RodA"/>
</dbReference>
<accession>A0A1M5U0Q7</accession>
<feature type="transmembrane region" description="Helical" evidence="6">
    <location>
        <begin position="44"/>
        <end position="61"/>
    </location>
</feature>
<feature type="transmembrane region" description="Helical" evidence="6">
    <location>
        <begin position="254"/>
        <end position="280"/>
    </location>
</feature>
<dbReference type="GO" id="GO:0032153">
    <property type="term" value="C:cell division site"/>
    <property type="evidence" value="ECO:0007669"/>
    <property type="project" value="TreeGrafter"/>
</dbReference>
<evidence type="ECO:0000313" key="8">
    <source>
        <dbReference type="Proteomes" id="UP000242592"/>
    </source>
</evidence>
<evidence type="ECO:0000256" key="5">
    <source>
        <dbReference type="ARBA" id="ARBA00023136"/>
    </source>
</evidence>
<evidence type="ECO:0000313" key="7">
    <source>
        <dbReference type="EMBL" id="SHH56440.1"/>
    </source>
</evidence>
<evidence type="ECO:0000256" key="2">
    <source>
        <dbReference type="ARBA" id="ARBA00022692"/>
    </source>
</evidence>
<dbReference type="PROSITE" id="PS00428">
    <property type="entry name" value="FTSW_RODA_SPOVE"/>
    <property type="match status" value="1"/>
</dbReference>
<dbReference type="GO" id="GO:0051301">
    <property type="term" value="P:cell division"/>
    <property type="evidence" value="ECO:0007669"/>
    <property type="project" value="InterPro"/>
</dbReference>
<feature type="transmembrane region" description="Helical" evidence="6">
    <location>
        <begin position="330"/>
        <end position="348"/>
    </location>
</feature>
<name>A0A1M5U0Q7_9BACT</name>
<feature type="transmembrane region" description="Helical" evidence="6">
    <location>
        <begin position="174"/>
        <end position="193"/>
    </location>
</feature>
<feature type="transmembrane region" description="Helical" evidence="6">
    <location>
        <begin position="73"/>
        <end position="91"/>
    </location>
</feature>
<dbReference type="RefSeq" id="WP_234946851.1">
    <property type="nucleotide sequence ID" value="NZ_FQXN01000007.1"/>
</dbReference>
<keyword evidence="4 6" id="KW-1133">Transmembrane helix</keyword>